<reference evidence="6 7" key="1">
    <citation type="submission" date="2021-06" db="EMBL/GenBank/DDBJ databases">
        <authorList>
            <person name="Kallberg Y."/>
            <person name="Tangrot J."/>
            <person name="Rosling A."/>
        </authorList>
    </citation>
    <scope>NUCLEOTIDE SEQUENCE [LARGE SCALE GENOMIC DNA]</scope>
    <source>
        <strain evidence="6 7">120-4 pot B 10/14</strain>
    </source>
</reference>
<evidence type="ECO:0000259" key="5">
    <source>
        <dbReference type="Pfam" id="PF00339"/>
    </source>
</evidence>
<gene>
    <name evidence="6" type="ORF">GMARGA_LOCUS1065</name>
</gene>
<comment type="caution">
    <text evidence="6">The sequence shown here is derived from an EMBL/GenBank/DDBJ whole genome shotgun (WGS) entry which is preliminary data.</text>
</comment>
<sequence length="1032" mass="116112">MFKPKNISLEIILNDFNGIMHGNPEESIGCKLKGKLVLKNQNVISPKHLIFVFIGKSSVSCGPLMTSSNPEYRETQTVYRKQCIFHNSRSSNRKIPPGTYEYEFDFDIPGYLPSSFKGARGKIEYSCNAILVLPLFQSNILVKKSVNIKRCLINEAIPLFNQSNFSEGILDDRIQFQISTPIMVCHEGGLVSAKLNLKPLNSETFIESIEYGLKEQVHYHTTESYAKTFIASVKEDKFPLGKKTIHLDQFFNDPSDPISIDFRLCPWVNCDLDSQLINVKHKLSLTIKINDSSESINNNDDDTWSDSRSDTHQDDTSTNIRRFSSPVGSPPTNHRRSFRALSLLPPSNSSRTFSISNYLNSRTTRNTKNEPKFNTKLLNIEIPIIITTKSDIPRQQAPSYSYSESSDENFISCFLNSEMIVKTTTLFKYEKPLSPHLAVDKSLIPKDDDVLLATKNHITECAIDASLGGGTLFLETAGGVASPTMSETLQSEFYRPLRLPTILIGDSNLGGISTTISSFESLRLHVVWWPFTQYEKIDKVNVIDSAYNDFMVIYDNDQKNQGEKKSKNDGIMKEMFDASSSWWTQGLGHGSSKLSLSASYAAGRYGHVLFPECIHEPALSLSQTLLKTVGNNWATRVFFSDNGSTAVEVALKMALQSACKRYFNDQDDEFQKIKILGLYGSYHGDTIGAMDACYPNPFNKLVTWYEPRGKWFQPPRILLKNNVYNLQIPFSNQTIQYPSLSSIFSPERSISDPVSLIYKNHIKETITNYIIEGNKFGALLFEPIVMGAGGMIFVDPLFQKLLVEFVREWDGWIKYWGDNRNYEKTDNDWKGLPIIFDEVFTGFWRLGQLSGANALGVKPDIATYAKLLTGGLIPLAVTLTSTSIFSTFLGKSKVDSLLHGHSYTAHPIGCMVANTSLEEYENLIKVSNDWKIGRENWNVNKENQFWSMWSKEVVGKISCMENVEGVFALGSLLAIELKDVHNSGYSSEISSTIINQLSNNSDDISILARPLGNVIYLMTSMISNIEKMSKNK</sequence>
<dbReference type="Gene3D" id="3.40.50.300">
    <property type="entry name" value="P-loop containing nucleotide triphosphate hydrolases"/>
    <property type="match status" value="1"/>
</dbReference>
<dbReference type="Gene3D" id="2.60.40.640">
    <property type="match status" value="1"/>
</dbReference>
<feature type="compositionally biased region" description="Basic and acidic residues" evidence="4">
    <location>
        <begin position="305"/>
        <end position="315"/>
    </location>
</feature>
<dbReference type="EMBL" id="CAJVQB010000242">
    <property type="protein sequence ID" value="CAG8477339.1"/>
    <property type="molecule type" value="Genomic_DNA"/>
</dbReference>
<proteinExistence type="predicted"/>
<feature type="region of interest" description="Disordered" evidence="4">
    <location>
        <begin position="296"/>
        <end position="338"/>
    </location>
</feature>
<protein>
    <submittedName>
        <fullName evidence="6">786_t:CDS:1</fullName>
    </submittedName>
</protein>
<dbReference type="Pfam" id="PF00202">
    <property type="entry name" value="Aminotran_3"/>
    <property type="match status" value="2"/>
</dbReference>
<evidence type="ECO:0000313" key="6">
    <source>
        <dbReference type="EMBL" id="CAG8477339.1"/>
    </source>
</evidence>
<dbReference type="InterPro" id="IPR015421">
    <property type="entry name" value="PyrdxlP-dep_Trfase_major"/>
</dbReference>
<dbReference type="SUPFAM" id="SSF53383">
    <property type="entry name" value="PLP-dependent transferases"/>
    <property type="match status" value="1"/>
</dbReference>
<dbReference type="Gene3D" id="3.40.640.10">
    <property type="entry name" value="Type I PLP-dependent aspartate aminotransferase-like (Major domain)"/>
    <property type="match status" value="1"/>
</dbReference>
<organism evidence="6 7">
    <name type="scientific">Gigaspora margarita</name>
    <dbReference type="NCBI Taxonomy" id="4874"/>
    <lineage>
        <taxon>Eukaryota</taxon>
        <taxon>Fungi</taxon>
        <taxon>Fungi incertae sedis</taxon>
        <taxon>Mucoromycota</taxon>
        <taxon>Glomeromycotina</taxon>
        <taxon>Glomeromycetes</taxon>
        <taxon>Diversisporales</taxon>
        <taxon>Gigasporaceae</taxon>
        <taxon>Gigaspora</taxon>
    </lineage>
</organism>
<dbReference type="Pfam" id="PF00339">
    <property type="entry name" value="Arrestin_N"/>
    <property type="match status" value="1"/>
</dbReference>
<dbReference type="InterPro" id="IPR015424">
    <property type="entry name" value="PyrdxlP-dep_Trfase"/>
</dbReference>
<name>A0ABN7U0B3_GIGMA</name>
<keyword evidence="2" id="KW-0032">Aminotransferase</keyword>
<accession>A0ABN7U0B3</accession>
<evidence type="ECO:0000256" key="2">
    <source>
        <dbReference type="ARBA" id="ARBA00022576"/>
    </source>
</evidence>
<dbReference type="SUPFAM" id="SSF81296">
    <property type="entry name" value="E set domains"/>
    <property type="match status" value="1"/>
</dbReference>
<dbReference type="CDD" id="cd03109">
    <property type="entry name" value="DTBS"/>
    <property type="match status" value="1"/>
</dbReference>
<dbReference type="InterPro" id="IPR027417">
    <property type="entry name" value="P-loop_NTPase"/>
</dbReference>
<dbReference type="InterPro" id="IPR014752">
    <property type="entry name" value="Arrestin-like_C"/>
</dbReference>
<dbReference type="InterPro" id="IPR005814">
    <property type="entry name" value="Aminotrans_3"/>
</dbReference>
<feature type="domain" description="Arrestin-like N-terminal" evidence="5">
    <location>
        <begin position="29"/>
        <end position="135"/>
    </location>
</feature>
<comment type="subcellular location">
    <subcellularLocation>
        <location evidence="1">Mitochondrion</location>
    </subcellularLocation>
</comment>
<evidence type="ECO:0000256" key="3">
    <source>
        <dbReference type="ARBA" id="ARBA00022679"/>
    </source>
</evidence>
<dbReference type="InterPro" id="IPR014756">
    <property type="entry name" value="Ig_E-set"/>
</dbReference>
<dbReference type="InterPro" id="IPR049704">
    <property type="entry name" value="Aminotrans_3_PPA_site"/>
</dbReference>
<evidence type="ECO:0000256" key="4">
    <source>
        <dbReference type="SAM" id="MobiDB-lite"/>
    </source>
</evidence>
<dbReference type="Proteomes" id="UP000789901">
    <property type="component" value="Unassembled WGS sequence"/>
</dbReference>
<keyword evidence="7" id="KW-1185">Reference proteome</keyword>
<dbReference type="InterPro" id="IPR011021">
    <property type="entry name" value="Arrestin-like_N"/>
</dbReference>
<dbReference type="PROSITE" id="PS00600">
    <property type="entry name" value="AA_TRANSFER_CLASS_3"/>
    <property type="match status" value="1"/>
</dbReference>
<feature type="compositionally biased region" description="Polar residues" evidence="4">
    <location>
        <begin position="316"/>
        <end position="332"/>
    </location>
</feature>
<dbReference type="PANTHER" id="PTHR42684:SF3">
    <property type="entry name" value="ADENOSYLMETHIONINE-8-AMINO-7-OXONONANOATE AMINOTRANSFERASE"/>
    <property type="match status" value="1"/>
</dbReference>
<keyword evidence="3" id="KW-0808">Transferase</keyword>
<dbReference type="PANTHER" id="PTHR42684">
    <property type="entry name" value="ADENOSYLMETHIONINE-8-AMINO-7-OXONONANOATE AMINOTRANSFERASE"/>
    <property type="match status" value="1"/>
</dbReference>
<evidence type="ECO:0000256" key="1">
    <source>
        <dbReference type="ARBA" id="ARBA00004173"/>
    </source>
</evidence>
<evidence type="ECO:0000313" key="7">
    <source>
        <dbReference type="Proteomes" id="UP000789901"/>
    </source>
</evidence>
<dbReference type="SUPFAM" id="SSF52540">
    <property type="entry name" value="P-loop containing nucleoside triphosphate hydrolases"/>
    <property type="match status" value="1"/>
</dbReference>